<protein>
    <recommendedName>
        <fullName evidence="2">Cytokinin riboside 5'-monophosphate phosphoribohydrolase</fullName>
        <ecNumber evidence="2">3.2.2.n1</ecNumber>
    </recommendedName>
</protein>
<evidence type="ECO:0000313" key="3">
    <source>
        <dbReference type="EMBL" id="UNK46054.1"/>
    </source>
</evidence>
<keyword evidence="2" id="KW-0378">Hydrolase</keyword>
<comment type="similarity">
    <text evidence="1 2">Belongs to the LOG family.</text>
</comment>
<dbReference type="SUPFAM" id="SSF102405">
    <property type="entry name" value="MCP/YpsA-like"/>
    <property type="match status" value="1"/>
</dbReference>
<dbReference type="NCBIfam" id="TIGR00730">
    <property type="entry name" value="Rossman fold protein, TIGR00730 family"/>
    <property type="match status" value="1"/>
</dbReference>
<dbReference type="Proteomes" id="UP000829069">
    <property type="component" value="Chromosome"/>
</dbReference>
<comment type="catalytic activity">
    <reaction evidence="2">
        <text>9-ribosyl-trans-zeatin 5'-phosphate + H2O = trans-zeatin + D-ribose 5-phosphate</text>
        <dbReference type="Rhea" id="RHEA:48564"/>
        <dbReference type="ChEBI" id="CHEBI:15377"/>
        <dbReference type="ChEBI" id="CHEBI:16522"/>
        <dbReference type="ChEBI" id="CHEBI:78346"/>
        <dbReference type="ChEBI" id="CHEBI:87947"/>
        <dbReference type="EC" id="3.2.2.n1"/>
    </reaction>
</comment>
<dbReference type="Gene3D" id="3.40.50.450">
    <property type="match status" value="1"/>
</dbReference>
<name>A0ABY3WED8_9MICC</name>
<dbReference type="RefSeq" id="WP_241914152.1">
    <property type="nucleotide sequence ID" value="NZ_CP093326.1"/>
</dbReference>
<evidence type="ECO:0000313" key="4">
    <source>
        <dbReference type="Proteomes" id="UP000829069"/>
    </source>
</evidence>
<dbReference type="EMBL" id="CP093326">
    <property type="protein sequence ID" value="UNK46054.1"/>
    <property type="molecule type" value="Genomic_DNA"/>
</dbReference>
<reference evidence="3 4" key="1">
    <citation type="submission" date="2022-03" db="EMBL/GenBank/DDBJ databases">
        <title>Isotopic signatures of nitrous oxide derived from detoxification processes.</title>
        <authorList>
            <person name="Behrendt U."/>
            <person name="Buchen C."/>
            <person name="Well R."/>
            <person name="Ulrich A."/>
            <person name="Rohe L."/>
            <person name="Kolb S."/>
            <person name="Schloter M."/>
            <person name="Horn M.A."/>
            <person name="Augustin J."/>
        </authorList>
    </citation>
    <scope>NUCLEOTIDE SEQUENCE [LARGE SCALE GENOMIC DNA]</scope>
    <source>
        <strain evidence="3 4">S4-C24</strain>
    </source>
</reference>
<evidence type="ECO:0000256" key="2">
    <source>
        <dbReference type="RuleBase" id="RU363015"/>
    </source>
</evidence>
<dbReference type="InterPro" id="IPR031100">
    <property type="entry name" value="LOG_fam"/>
</dbReference>
<keyword evidence="4" id="KW-1185">Reference proteome</keyword>
<comment type="catalytic activity">
    <reaction evidence="2">
        <text>N(6)-(dimethylallyl)adenosine 5'-phosphate + H2O = N(6)-dimethylallyladenine + D-ribose 5-phosphate</text>
        <dbReference type="Rhea" id="RHEA:48560"/>
        <dbReference type="ChEBI" id="CHEBI:15377"/>
        <dbReference type="ChEBI" id="CHEBI:17660"/>
        <dbReference type="ChEBI" id="CHEBI:57526"/>
        <dbReference type="ChEBI" id="CHEBI:78346"/>
        <dbReference type="EC" id="3.2.2.n1"/>
    </reaction>
</comment>
<dbReference type="EC" id="3.2.2.n1" evidence="2"/>
<sequence length="194" mass="20324">MRLAVFTGSASGTDALYAREAASFAAELAARGIGIVYGGGQVGLMGTVADSAVAAGGEVLGVIPSSLDRTEVGHTGLSTLHVVDSMHERKQMMADLADGFVALPGGVGTLEEIFEAWTWLQLGIHEKPVAFLNINGFWDPLLAAIDSLVSAGFLKQAYRDAVIVAGSAAELLDSIDGWTPPARKWQDPGERSRI</sequence>
<dbReference type="PANTHER" id="PTHR31223:SF70">
    <property type="entry name" value="LOG FAMILY PROTEIN YJL055W"/>
    <property type="match status" value="1"/>
</dbReference>
<organism evidence="3 4">
    <name type="scientific">Arthrobacter sulfonylureivorans</name>
    <dbReference type="NCBI Taxonomy" id="2486855"/>
    <lineage>
        <taxon>Bacteria</taxon>
        <taxon>Bacillati</taxon>
        <taxon>Actinomycetota</taxon>
        <taxon>Actinomycetes</taxon>
        <taxon>Micrococcales</taxon>
        <taxon>Micrococcaceae</taxon>
        <taxon>Arthrobacter</taxon>
    </lineage>
</organism>
<dbReference type="Pfam" id="PF03641">
    <property type="entry name" value="Lysine_decarbox"/>
    <property type="match status" value="1"/>
</dbReference>
<gene>
    <name evidence="3" type="ORF">MNQ99_01355</name>
</gene>
<keyword evidence="2" id="KW-0203">Cytokinin biosynthesis</keyword>
<dbReference type="InterPro" id="IPR005269">
    <property type="entry name" value="LOG"/>
</dbReference>
<proteinExistence type="inferred from homology"/>
<accession>A0ABY3WED8</accession>
<evidence type="ECO:0000256" key="1">
    <source>
        <dbReference type="ARBA" id="ARBA00006763"/>
    </source>
</evidence>
<dbReference type="PANTHER" id="PTHR31223">
    <property type="entry name" value="LOG FAMILY PROTEIN YJL055W"/>
    <property type="match status" value="1"/>
</dbReference>